<dbReference type="AlphaFoldDB" id="A0A9P6AU99"/>
<dbReference type="OrthoDB" id="3263055at2759"/>
<organism evidence="2 3">
    <name type="scientific">Hydnum rufescens UP504</name>
    <dbReference type="NCBI Taxonomy" id="1448309"/>
    <lineage>
        <taxon>Eukaryota</taxon>
        <taxon>Fungi</taxon>
        <taxon>Dikarya</taxon>
        <taxon>Basidiomycota</taxon>
        <taxon>Agaricomycotina</taxon>
        <taxon>Agaricomycetes</taxon>
        <taxon>Cantharellales</taxon>
        <taxon>Hydnaceae</taxon>
        <taxon>Hydnum</taxon>
    </lineage>
</organism>
<reference evidence="2" key="1">
    <citation type="journal article" date="2020" name="Nat. Commun.">
        <title>Large-scale genome sequencing of mycorrhizal fungi provides insights into the early evolution of symbiotic traits.</title>
        <authorList>
            <person name="Miyauchi S."/>
            <person name="Kiss E."/>
            <person name="Kuo A."/>
            <person name="Drula E."/>
            <person name="Kohler A."/>
            <person name="Sanchez-Garcia M."/>
            <person name="Morin E."/>
            <person name="Andreopoulos B."/>
            <person name="Barry K.W."/>
            <person name="Bonito G."/>
            <person name="Buee M."/>
            <person name="Carver A."/>
            <person name="Chen C."/>
            <person name="Cichocki N."/>
            <person name="Clum A."/>
            <person name="Culley D."/>
            <person name="Crous P.W."/>
            <person name="Fauchery L."/>
            <person name="Girlanda M."/>
            <person name="Hayes R.D."/>
            <person name="Keri Z."/>
            <person name="LaButti K."/>
            <person name="Lipzen A."/>
            <person name="Lombard V."/>
            <person name="Magnuson J."/>
            <person name="Maillard F."/>
            <person name="Murat C."/>
            <person name="Nolan M."/>
            <person name="Ohm R.A."/>
            <person name="Pangilinan J."/>
            <person name="Pereira M.F."/>
            <person name="Perotto S."/>
            <person name="Peter M."/>
            <person name="Pfister S."/>
            <person name="Riley R."/>
            <person name="Sitrit Y."/>
            <person name="Stielow J.B."/>
            <person name="Szollosi G."/>
            <person name="Zifcakova L."/>
            <person name="Stursova M."/>
            <person name="Spatafora J.W."/>
            <person name="Tedersoo L."/>
            <person name="Vaario L.M."/>
            <person name="Yamada A."/>
            <person name="Yan M."/>
            <person name="Wang P."/>
            <person name="Xu J."/>
            <person name="Bruns T."/>
            <person name="Baldrian P."/>
            <person name="Vilgalys R."/>
            <person name="Dunand C."/>
            <person name="Henrissat B."/>
            <person name="Grigoriev I.V."/>
            <person name="Hibbett D."/>
            <person name="Nagy L.G."/>
            <person name="Martin F.M."/>
        </authorList>
    </citation>
    <scope>NUCLEOTIDE SEQUENCE</scope>
    <source>
        <strain evidence="2">UP504</strain>
    </source>
</reference>
<sequence length="136" mass="15390">MDHALLGSGIESMFLYVAATPIKGNMLLEFQLMVEERTWLASRTAADIVIAVSMCLLLRCRRTRFQKCASVTRRAPFRRHARPSTQAKDTPDEARDANPPRINEQKRMRLDAADSGSVSFKLYFLTFAVPGNTNRQ</sequence>
<evidence type="ECO:0000313" key="3">
    <source>
        <dbReference type="Proteomes" id="UP000886523"/>
    </source>
</evidence>
<evidence type="ECO:0000313" key="2">
    <source>
        <dbReference type="EMBL" id="KAF9512082.1"/>
    </source>
</evidence>
<keyword evidence="3" id="KW-1185">Reference proteome</keyword>
<gene>
    <name evidence="2" type="ORF">BS47DRAFT_1109010</name>
</gene>
<feature type="region of interest" description="Disordered" evidence="1">
    <location>
        <begin position="76"/>
        <end position="107"/>
    </location>
</feature>
<name>A0A9P6AU99_9AGAM</name>
<accession>A0A9P6AU99</accession>
<proteinExistence type="predicted"/>
<dbReference type="Proteomes" id="UP000886523">
    <property type="component" value="Unassembled WGS sequence"/>
</dbReference>
<evidence type="ECO:0000256" key="1">
    <source>
        <dbReference type="SAM" id="MobiDB-lite"/>
    </source>
</evidence>
<feature type="compositionally biased region" description="Basic and acidic residues" evidence="1">
    <location>
        <begin position="89"/>
        <end position="107"/>
    </location>
</feature>
<dbReference type="EMBL" id="MU128991">
    <property type="protein sequence ID" value="KAF9512082.1"/>
    <property type="molecule type" value="Genomic_DNA"/>
</dbReference>
<protein>
    <submittedName>
        <fullName evidence="2">Uncharacterized protein</fullName>
    </submittedName>
</protein>
<comment type="caution">
    <text evidence="2">The sequence shown here is derived from an EMBL/GenBank/DDBJ whole genome shotgun (WGS) entry which is preliminary data.</text>
</comment>